<keyword evidence="3" id="KW-1185">Reference proteome</keyword>
<feature type="region of interest" description="Disordered" evidence="1">
    <location>
        <begin position="160"/>
        <end position="183"/>
    </location>
</feature>
<dbReference type="AlphaFoldDB" id="A0A2T7NPE2"/>
<evidence type="ECO:0000256" key="1">
    <source>
        <dbReference type="SAM" id="MobiDB-lite"/>
    </source>
</evidence>
<evidence type="ECO:0000313" key="3">
    <source>
        <dbReference type="Proteomes" id="UP000245119"/>
    </source>
</evidence>
<name>A0A2T7NPE2_POMCA</name>
<dbReference type="OrthoDB" id="6162476at2759"/>
<dbReference type="Proteomes" id="UP000245119">
    <property type="component" value="Linkage Group LG10"/>
</dbReference>
<evidence type="ECO:0000313" key="2">
    <source>
        <dbReference type="EMBL" id="PVD23040.1"/>
    </source>
</evidence>
<dbReference type="EMBL" id="PZQS01000010">
    <property type="protein sequence ID" value="PVD23040.1"/>
    <property type="molecule type" value="Genomic_DNA"/>
</dbReference>
<sequence length="183" mass="20462">MPGKTWNITVHSGPFRTHKISRTPRPTLVRTPGDRNVERLKAKVKNAATLLQQRKLLQRNLRALQQHSLSREILAAYRSRMHVLPPPEALRSVAPFMNERMRKRRCFADKDLEAAMIERERQLEFLRSRSAALAQSQLSLFSQGIMGVGGSCSGNRGAAPVPGRGVGNGGGDWKESRGRCWPA</sequence>
<proteinExistence type="predicted"/>
<dbReference type="STRING" id="400727.A0A2T7NPE2"/>
<gene>
    <name evidence="2" type="ORF">C0Q70_16302</name>
</gene>
<feature type="compositionally biased region" description="Basic and acidic residues" evidence="1">
    <location>
        <begin position="172"/>
        <end position="183"/>
    </location>
</feature>
<organism evidence="2 3">
    <name type="scientific">Pomacea canaliculata</name>
    <name type="common">Golden apple snail</name>
    <dbReference type="NCBI Taxonomy" id="400727"/>
    <lineage>
        <taxon>Eukaryota</taxon>
        <taxon>Metazoa</taxon>
        <taxon>Spiralia</taxon>
        <taxon>Lophotrochozoa</taxon>
        <taxon>Mollusca</taxon>
        <taxon>Gastropoda</taxon>
        <taxon>Caenogastropoda</taxon>
        <taxon>Architaenioglossa</taxon>
        <taxon>Ampullarioidea</taxon>
        <taxon>Ampullariidae</taxon>
        <taxon>Pomacea</taxon>
    </lineage>
</organism>
<reference evidence="2 3" key="1">
    <citation type="submission" date="2018-04" db="EMBL/GenBank/DDBJ databases">
        <title>The genome of golden apple snail Pomacea canaliculata provides insight into stress tolerance and invasive adaptation.</title>
        <authorList>
            <person name="Liu C."/>
            <person name="Liu B."/>
            <person name="Ren Y."/>
            <person name="Zhang Y."/>
            <person name="Wang H."/>
            <person name="Li S."/>
            <person name="Jiang F."/>
            <person name="Yin L."/>
            <person name="Zhang G."/>
            <person name="Qian W."/>
            <person name="Fan W."/>
        </authorList>
    </citation>
    <scope>NUCLEOTIDE SEQUENCE [LARGE SCALE GENOMIC DNA]</scope>
    <source>
        <strain evidence="2">SZHN2017</strain>
        <tissue evidence="2">Muscle</tissue>
    </source>
</reference>
<protein>
    <submittedName>
        <fullName evidence="2">Uncharacterized protein</fullName>
    </submittedName>
</protein>
<comment type="caution">
    <text evidence="2">The sequence shown here is derived from an EMBL/GenBank/DDBJ whole genome shotgun (WGS) entry which is preliminary data.</text>
</comment>
<accession>A0A2T7NPE2</accession>